<evidence type="ECO:0000256" key="3">
    <source>
        <dbReference type="ARBA" id="ARBA00022448"/>
    </source>
</evidence>
<evidence type="ECO:0008006" key="9">
    <source>
        <dbReference type="Google" id="ProtNLM"/>
    </source>
</evidence>
<evidence type="ECO:0000313" key="8">
    <source>
        <dbReference type="EMBL" id="QBX88525.1"/>
    </source>
</evidence>
<dbReference type="NCBIfam" id="TIGR00056">
    <property type="entry name" value="MlaE family lipid ABC transporter permease subunit"/>
    <property type="match status" value="1"/>
</dbReference>
<evidence type="ECO:0000256" key="6">
    <source>
        <dbReference type="ARBA" id="ARBA00023136"/>
    </source>
</evidence>
<keyword evidence="4 7" id="KW-0812">Transmembrane</keyword>
<keyword evidence="3" id="KW-0813">Transport</keyword>
<dbReference type="GeneID" id="40138653"/>
<accession>A0A4D6BL99</accession>
<evidence type="ECO:0000256" key="5">
    <source>
        <dbReference type="ARBA" id="ARBA00022989"/>
    </source>
</evidence>
<organism evidence="8">
    <name type="scientific">Acrochaetium secundatum</name>
    <dbReference type="NCBI Taxonomy" id="209631"/>
    <lineage>
        <taxon>Eukaryota</taxon>
        <taxon>Rhodophyta</taxon>
        <taxon>Florideophyceae</taxon>
        <taxon>Nemaliophycidae</taxon>
        <taxon>Acrochaetiales</taxon>
        <taxon>Acrochaetiaceae</taxon>
        <taxon>Acrochaetium</taxon>
    </lineage>
</organism>
<dbReference type="AlphaFoldDB" id="A0A4D6BL99"/>
<dbReference type="InterPro" id="IPR030802">
    <property type="entry name" value="Permease_MalE"/>
</dbReference>
<feature type="transmembrane region" description="Helical" evidence="7">
    <location>
        <begin position="195"/>
        <end position="215"/>
    </location>
</feature>
<dbReference type="PANTHER" id="PTHR30188:SF4">
    <property type="entry name" value="PROTEIN TRIGALACTOSYLDIACYLGLYCEROL 1, CHLOROPLASTIC"/>
    <property type="match status" value="1"/>
</dbReference>
<geneLocation type="plastid" evidence="8"/>
<dbReference type="GO" id="GO:0043190">
    <property type="term" value="C:ATP-binding cassette (ABC) transporter complex"/>
    <property type="evidence" value="ECO:0007669"/>
    <property type="project" value="InterPro"/>
</dbReference>
<evidence type="ECO:0000256" key="7">
    <source>
        <dbReference type="RuleBase" id="RU362044"/>
    </source>
</evidence>
<protein>
    <recommendedName>
        <fullName evidence="9">ABC transporter permease</fullName>
    </recommendedName>
</protein>
<feature type="transmembrane region" description="Helical" evidence="7">
    <location>
        <begin position="152"/>
        <end position="175"/>
    </location>
</feature>
<evidence type="ECO:0000256" key="2">
    <source>
        <dbReference type="ARBA" id="ARBA00007556"/>
    </source>
</evidence>
<dbReference type="GO" id="GO:0005548">
    <property type="term" value="F:phospholipid transporter activity"/>
    <property type="evidence" value="ECO:0007669"/>
    <property type="project" value="TreeGrafter"/>
</dbReference>
<feature type="transmembrane region" description="Helical" evidence="7">
    <location>
        <begin position="43"/>
        <end position="67"/>
    </location>
</feature>
<evidence type="ECO:0000256" key="1">
    <source>
        <dbReference type="ARBA" id="ARBA00004141"/>
    </source>
</evidence>
<comment type="similarity">
    <text evidence="2 7">Belongs to the MlaE permease family.</text>
</comment>
<proteinExistence type="inferred from homology"/>
<dbReference type="PANTHER" id="PTHR30188">
    <property type="entry name" value="ABC TRANSPORTER PERMEASE PROTEIN-RELATED"/>
    <property type="match status" value="1"/>
</dbReference>
<comment type="subcellular location">
    <subcellularLocation>
        <location evidence="1">Membrane</location>
        <topology evidence="1">Multi-pass membrane protein</topology>
    </subcellularLocation>
</comment>
<comment type="caution">
    <text evidence="7">Lacks conserved residue(s) required for the propagation of feature annotation.</text>
</comment>
<evidence type="ECO:0000256" key="4">
    <source>
        <dbReference type="ARBA" id="ARBA00022692"/>
    </source>
</evidence>
<keyword evidence="5 7" id="KW-1133">Transmembrane helix</keyword>
<feature type="transmembrane region" description="Helical" evidence="7">
    <location>
        <begin position="227"/>
        <end position="250"/>
    </location>
</feature>
<gene>
    <name evidence="8" type="primary">ycf63</name>
</gene>
<reference evidence="8" key="1">
    <citation type="journal article" date="2019" name="Phycologia">
        <title>Chloroplast and mitochondrial genomes of Balbiania investiens (Balbianiales, Nemaliophycidae).</title>
        <authorList>
            <person name="Evans J.R."/>
            <person name="StAmour N."/>
            <person name="Verbruggen H."/>
            <person name="Salomaki E.D."/>
            <person name="Vis M.L."/>
        </authorList>
    </citation>
    <scope>NUCLEOTIDE SEQUENCE</scope>
</reference>
<dbReference type="EMBL" id="MH026107">
    <property type="protein sequence ID" value="QBX88525.1"/>
    <property type="molecule type" value="Genomic_DNA"/>
</dbReference>
<dbReference type="RefSeq" id="YP_009628742.1">
    <property type="nucleotide sequence ID" value="NC_042170.1"/>
</dbReference>
<keyword evidence="6 7" id="KW-0472">Membrane</keyword>
<name>A0A4D6BL99_9FLOR</name>
<keyword evidence="8" id="KW-0934">Plastid</keyword>
<sequence length="259" mass="28587">MIILNPNSGKYLNRQYHIIILALKRLFSFSMSKRQQHHLLNQIEVMGIGSLTIVLLTAFFIGMVFTFQVAKEFSYLNATNLVGSVLTMTFVRELSPVLTAVIVTGRIGSAFTAEIATMKVTEQIDVLYVLQANPINYLVLPRVLACLVMLPLLNIFALATSIASSIFVSSILYYIPPSVFLDSSSISILDFVYSSIKALVFGFIISTISCSWGLNTQGGARSVGRSTTSSVVTSLLCIFIIDFLLSYFMFHTSVSVFQI</sequence>
<dbReference type="InterPro" id="IPR003453">
    <property type="entry name" value="ABC_MlaE_roteobac"/>
</dbReference>
<dbReference type="Pfam" id="PF02405">
    <property type="entry name" value="MlaE"/>
    <property type="match status" value="1"/>
</dbReference>